<feature type="domain" description="Amino acid permease/ SLC12A" evidence="10">
    <location>
        <begin position="19"/>
        <end position="467"/>
    </location>
</feature>
<feature type="transmembrane region" description="Helical" evidence="9">
    <location>
        <begin position="20"/>
        <end position="42"/>
    </location>
</feature>
<dbReference type="PANTHER" id="PTHR43495">
    <property type="entry name" value="GABA PERMEASE"/>
    <property type="match status" value="1"/>
</dbReference>
<dbReference type="Pfam" id="PF00324">
    <property type="entry name" value="AA_permease"/>
    <property type="match status" value="1"/>
</dbReference>
<evidence type="ECO:0000256" key="3">
    <source>
        <dbReference type="ARBA" id="ARBA00022448"/>
    </source>
</evidence>
<reference evidence="11" key="1">
    <citation type="submission" date="2016-08" db="EMBL/GenBank/DDBJ databases">
        <authorList>
            <person name="Seilhamer J.J."/>
        </authorList>
    </citation>
    <scope>NUCLEOTIDE SEQUENCE</scope>
    <source>
        <strain evidence="11">86-1</strain>
    </source>
</reference>
<evidence type="ECO:0000256" key="4">
    <source>
        <dbReference type="ARBA" id="ARBA00022475"/>
    </source>
</evidence>
<dbReference type="EMBL" id="FMJC01000002">
    <property type="protein sequence ID" value="SCM71656.1"/>
    <property type="molecule type" value="Genomic_DNA"/>
</dbReference>
<dbReference type="GO" id="GO:0055085">
    <property type="term" value="P:transmembrane transport"/>
    <property type="evidence" value="ECO:0007669"/>
    <property type="project" value="InterPro"/>
</dbReference>
<dbReference type="PANTHER" id="PTHR43495:SF4">
    <property type="entry name" value="AROMATIC AMINO ACID TRANSPORT PROTEIN AROP"/>
    <property type="match status" value="1"/>
</dbReference>
<feature type="transmembrane region" description="Helical" evidence="9">
    <location>
        <begin position="345"/>
        <end position="367"/>
    </location>
</feature>
<feature type="transmembrane region" description="Helical" evidence="9">
    <location>
        <begin position="373"/>
        <end position="399"/>
    </location>
</feature>
<keyword evidence="4" id="KW-1003">Cell membrane</keyword>
<dbReference type="InterPro" id="IPR004841">
    <property type="entry name" value="AA-permease/SLC12A_dom"/>
</dbReference>
<evidence type="ECO:0000256" key="2">
    <source>
        <dbReference type="ARBA" id="ARBA00008583"/>
    </source>
</evidence>
<keyword evidence="3" id="KW-0813">Transport</keyword>
<dbReference type="GO" id="GO:0006865">
    <property type="term" value="P:amino acid transport"/>
    <property type="evidence" value="ECO:0007669"/>
    <property type="project" value="UniProtKB-KW"/>
</dbReference>
<evidence type="ECO:0000256" key="5">
    <source>
        <dbReference type="ARBA" id="ARBA00022692"/>
    </source>
</evidence>
<keyword evidence="7 9" id="KW-1133">Transmembrane helix</keyword>
<accession>A0A212L2B7</accession>
<comment type="subcellular location">
    <subcellularLocation>
        <location evidence="1">Cell membrane</location>
        <topology evidence="1">Multi-pass membrane protein</topology>
    </subcellularLocation>
</comment>
<evidence type="ECO:0000256" key="6">
    <source>
        <dbReference type="ARBA" id="ARBA00022970"/>
    </source>
</evidence>
<dbReference type="AlphaFoldDB" id="A0A212L2B7"/>
<feature type="transmembrane region" description="Helical" evidence="9">
    <location>
        <begin position="157"/>
        <end position="176"/>
    </location>
</feature>
<feature type="transmembrane region" description="Helical" evidence="9">
    <location>
        <begin position="48"/>
        <end position="67"/>
    </location>
</feature>
<proteinExistence type="inferred from homology"/>
<evidence type="ECO:0000256" key="1">
    <source>
        <dbReference type="ARBA" id="ARBA00004651"/>
    </source>
</evidence>
<organism evidence="11">
    <name type="scientific">uncultured Desulfovibrio sp</name>
    <dbReference type="NCBI Taxonomy" id="167968"/>
    <lineage>
        <taxon>Bacteria</taxon>
        <taxon>Pseudomonadati</taxon>
        <taxon>Thermodesulfobacteriota</taxon>
        <taxon>Desulfovibrionia</taxon>
        <taxon>Desulfovibrionales</taxon>
        <taxon>Desulfovibrionaceae</taxon>
        <taxon>Desulfovibrio</taxon>
        <taxon>environmental samples</taxon>
    </lineage>
</organism>
<feature type="transmembrane region" description="Helical" evidence="9">
    <location>
        <begin position="213"/>
        <end position="233"/>
    </location>
</feature>
<feature type="transmembrane region" description="Helical" evidence="9">
    <location>
        <begin position="100"/>
        <end position="120"/>
    </location>
</feature>
<gene>
    <name evidence="11" type="primary">aroP</name>
    <name evidence="11" type="ORF">KL86DES1_20109</name>
</gene>
<dbReference type="RefSeq" id="WP_296934395.1">
    <property type="nucleotide sequence ID" value="NZ_LT608333.1"/>
</dbReference>
<protein>
    <submittedName>
        <fullName evidence="11">Aromatic amino acid transporter</fullName>
    </submittedName>
</protein>
<evidence type="ECO:0000256" key="8">
    <source>
        <dbReference type="ARBA" id="ARBA00023136"/>
    </source>
</evidence>
<comment type="similarity">
    <text evidence="2">Belongs to the amino acid-polyamine-organocation (APC) superfamily. Amino acid transporter (AAT) (TC 2.A.3.1) family.</text>
</comment>
<feature type="transmembrane region" description="Helical" evidence="9">
    <location>
        <begin position="254"/>
        <end position="275"/>
    </location>
</feature>
<evidence type="ECO:0000256" key="7">
    <source>
        <dbReference type="ARBA" id="ARBA00022989"/>
    </source>
</evidence>
<name>A0A212L2B7_9BACT</name>
<evidence type="ECO:0000259" key="10">
    <source>
        <dbReference type="Pfam" id="PF00324"/>
    </source>
</evidence>
<evidence type="ECO:0000313" key="11">
    <source>
        <dbReference type="EMBL" id="SCM71656.1"/>
    </source>
</evidence>
<feature type="transmembrane region" description="Helical" evidence="9">
    <location>
        <begin position="442"/>
        <end position="460"/>
    </location>
</feature>
<sequence length="467" mass="51175">MSDLQKSDTSLQRGLKNRHIQLIALGGAVGTGLFLGIGGAIFSAGPSVLLGYAIAGLLVFLIVRHLGDMVTEEPVAGSFSYFAYKYWGDFPGFLSGWNYWILYVMVGISELTAAAAYMQYWYPGLETWKTTLFFFVAINLINLATVKAFGEMEFWFALIKILAICGMIAIGGYILLLQPDLVPGATVRNLWMPPTVGAHAGDPAYGGFFPKGIGGLILAVPIIMFAFGGLELVGITAAEADDPKKVIPKAINQVIYRILIFYIGTVGILLSLYHWSSLHATDSPFVIIFSKIGFKNVAHVLNFVVLTAALSVYNSAVYCTSRMLYGLALQKNAPAFFARTDKRGVPYAAMLLAGVVTFCVVPLNYFMPSWIDAFHTAMSVVVSALVINWAMISLAHLFFRRKMDKEGIKTSFPAILYPYSNYFCLLAVIVVLSIMATPQMGMRSAVIAVPIWIALVYVGYRISKRNK</sequence>
<keyword evidence="5 9" id="KW-0812">Transmembrane</keyword>
<feature type="transmembrane region" description="Helical" evidence="9">
    <location>
        <begin position="300"/>
        <end position="325"/>
    </location>
</feature>
<feature type="transmembrane region" description="Helical" evidence="9">
    <location>
        <begin position="419"/>
        <end position="436"/>
    </location>
</feature>
<dbReference type="GO" id="GO:0005886">
    <property type="term" value="C:plasma membrane"/>
    <property type="evidence" value="ECO:0007669"/>
    <property type="project" value="UniProtKB-SubCell"/>
</dbReference>
<feature type="transmembrane region" description="Helical" evidence="9">
    <location>
        <begin position="132"/>
        <end position="150"/>
    </location>
</feature>
<dbReference type="Gene3D" id="1.20.1740.10">
    <property type="entry name" value="Amino acid/polyamine transporter I"/>
    <property type="match status" value="1"/>
</dbReference>
<keyword evidence="8 9" id="KW-0472">Membrane</keyword>
<keyword evidence="6" id="KW-0029">Amino-acid transport</keyword>
<evidence type="ECO:0000256" key="9">
    <source>
        <dbReference type="SAM" id="Phobius"/>
    </source>
</evidence>
<dbReference type="FunFam" id="1.20.1740.10:FF:000001">
    <property type="entry name" value="Amino acid permease"/>
    <property type="match status" value="1"/>
</dbReference>
<dbReference type="PIRSF" id="PIRSF006060">
    <property type="entry name" value="AA_transporter"/>
    <property type="match status" value="1"/>
</dbReference>